<feature type="transmembrane region" description="Helical" evidence="1">
    <location>
        <begin position="61"/>
        <end position="86"/>
    </location>
</feature>
<feature type="transmembrane region" description="Helical" evidence="1">
    <location>
        <begin position="6"/>
        <end position="28"/>
    </location>
</feature>
<proteinExistence type="predicted"/>
<evidence type="ECO:0000313" key="2">
    <source>
        <dbReference type="EMBL" id="RKD69604.1"/>
    </source>
</evidence>
<reference evidence="2 3" key="1">
    <citation type="submission" date="2018-09" db="EMBL/GenBank/DDBJ databases">
        <title>Genomic Encyclopedia of Archaeal and Bacterial Type Strains, Phase II (KMG-II): from individual species to whole genera.</title>
        <authorList>
            <person name="Goeker M."/>
        </authorList>
    </citation>
    <scope>NUCLEOTIDE SEQUENCE [LARGE SCALE GENOMIC DNA]</scope>
    <source>
        <strain evidence="2 3">DSM 17008</strain>
    </source>
</reference>
<keyword evidence="1" id="KW-0472">Membrane</keyword>
<evidence type="ECO:0000256" key="1">
    <source>
        <dbReference type="SAM" id="Phobius"/>
    </source>
</evidence>
<dbReference type="AlphaFoldDB" id="A0A419UWW5"/>
<dbReference type="Proteomes" id="UP000285120">
    <property type="component" value="Unassembled WGS sequence"/>
</dbReference>
<feature type="transmembrane region" description="Helical" evidence="1">
    <location>
        <begin position="35"/>
        <end position="55"/>
    </location>
</feature>
<sequence>MNGMEVFLYIVLFEVFLMGIGAIILYRIFSFHRWILLPVWIFLVMGVGMGIYGLFAGGWEGIAWGFLGGALCIAALAAWPLIWFAAKRYHSLKHLFYFFLLDLLE</sequence>
<evidence type="ECO:0000313" key="3">
    <source>
        <dbReference type="Proteomes" id="UP000285120"/>
    </source>
</evidence>
<keyword evidence="1" id="KW-1133">Transmembrane helix</keyword>
<organism evidence="2 3">
    <name type="scientific">Sinobaca qinghaiensis</name>
    <dbReference type="NCBI Taxonomy" id="342944"/>
    <lineage>
        <taxon>Bacteria</taxon>
        <taxon>Bacillati</taxon>
        <taxon>Bacillota</taxon>
        <taxon>Bacilli</taxon>
        <taxon>Bacillales</taxon>
        <taxon>Sporolactobacillaceae</taxon>
        <taxon>Sinobaca</taxon>
    </lineage>
</organism>
<evidence type="ECO:0008006" key="4">
    <source>
        <dbReference type="Google" id="ProtNLM"/>
    </source>
</evidence>
<protein>
    <recommendedName>
        <fullName evidence="4">YesK-like protein</fullName>
    </recommendedName>
</protein>
<keyword evidence="3" id="KW-1185">Reference proteome</keyword>
<comment type="caution">
    <text evidence="2">The sequence shown here is derived from an EMBL/GenBank/DDBJ whole genome shotgun (WGS) entry which is preliminary data.</text>
</comment>
<keyword evidence="1" id="KW-0812">Transmembrane</keyword>
<dbReference type="EMBL" id="RAPK01000011">
    <property type="protein sequence ID" value="RKD69604.1"/>
    <property type="molecule type" value="Genomic_DNA"/>
</dbReference>
<dbReference type="RefSeq" id="WP_120194162.1">
    <property type="nucleotide sequence ID" value="NZ_RAPK01000011.1"/>
</dbReference>
<name>A0A419UWW5_9BACL</name>
<gene>
    <name evidence="2" type="ORF">ATL39_3027</name>
</gene>
<accession>A0A419UWW5</accession>